<dbReference type="CDD" id="cd00156">
    <property type="entry name" value="REC"/>
    <property type="match status" value="1"/>
</dbReference>
<dbReference type="InterPro" id="IPR003661">
    <property type="entry name" value="HisK_dim/P_dom"/>
</dbReference>
<dbReference type="SUPFAM" id="SSF158472">
    <property type="entry name" value="HAMP domain-like"/>
    <property type="match status" value="1"/>
</dbReference>
<dbReference type="PRINTS" id="PR00344">
    <property type="entry name" value="BCTRLSENSOR"/>
</dbReference>
<feature type="domain" description="Histidine kinase" evidence="10">
    <location>
        <begin position="282"/>
        <end position="497"/>
    </location>
</feature>
<comment type="catalytic activity">
    <reaction evidence="1">
        <text>ATP + protein L-histidine = ADP + protein N-phospho-L-histidine.</text>
        <dbReference type="EC" id="2.7.13.3"/>
    </reaction>
</comment>
<dbReference type="GO" id="GO:0016020">
    <property type="term" value="C:membrane"/>
    <property type="evidence" value="ECO:0007669"/>
    <property type="project" value="UniProtKB-SubCell"/>
</dbReference>
<dbReference type="InterPro" id="IPR004358">
    <property type="entry name" value="Sig_transdc_His_kin-like_C"/>
</dbReference>
<dbReference type="CDD" id="cd00082">
    <property type="entry name" value="HisKA"/>
    <property type="match status" value="1"/>
</dbReference>
<dbReference type="SUPFAM" id="SSF55874">
    <property type="entry name" value="ATPase domain of HSP90 chaperone/DNA topoisomerase II/histidine kinase"/>
    <property type="match status" value="1"/>
</dbReference>
<dbReference type="GO" id="GO:0000155">
    <property type="term" value="F:phosphorelay sensor kinase activity"/>
    <property type="evidence" value="ECO:0007669"/>
    <property type="project" value="InterPro"/>
</dbReference>
<accession>A0A515EQC6</accession>
<dbReference type="InterPro" id="IPR003660">
    <property type="entry name" value="HAMP_dom"/>
</dbReference>
<evidence type="ECO:0000256" key="4">
    <source>
        <dbReference type="ARBA" id="ARBA00022553"/>
    </source>
</evidence>
<evidence type="ECO:0000259" key="10">
    <source>
        <dbReference type="PROSITE" id="PS50109"/>
    </source>
</evidence>
<feature type="modified residue" description="4-aspartylphosphate" evidence="7">
    <location>
        <position position="568"/>
    </location>
</feature>
<feature type="domain" description="HAMP" evidence="12">
    <location>
        <begin position="197"/>
        <end position="249"/>
    </location>
</feature>
<keyword evidence="14" id="KW-1185">Reference proteome</keyword>
<dbReference type="SMART" id="SM00448">
    <property type="entry name" value="REC"/>
    <property type="match status" value="1"/>
</dbReference>
<proteinExistence type="predicted"/>
<gene>
    <name evidence="13" type="ORF">EXZ61_12175</name>
</gene>
<dbReference type="EMBL" id="CP036282">
    <property type="protein sequence ID" value="QDL54862.1"/>
    <property type="molecule type" value="Genomic_DNA"/>
</dbReference>
<keyword evidence="6" id="KW-0418">Kinase</keyword>
<organism evidence="13 14">
    <name type="scientific">Rhodoferax aquaticus</name>
    <dbReference type="NCBI Taxonomy" id="2527691"/>
    <lineage>
        <taxon>Bacteria</taxon>
        <taxon>Pseudomonadati</taxon>
        <taxon>Pseudomonadota</taxon>
        <taxon>Betaproteobacteria</taxon>
        <taxon>Burkholderiales</taxon>
        <taxon>Comamonadaceae</taxon>
        <taxon>Rhodoferax</taxon>
    </lineage>
</organism>
<dbReference type="RefSeq" id="WP_142812022.1">
    <property type="nucleotide sequence ID" value="NZ_CP036282.1"/>
</dbReference>
<name>A0A515EQC6_9BURK</name>
<dbReference type="PROSITE" id="PS50885">
    <property type="entry name" value="HAMP"/>
    <property type="match status" value="1"/>
</dbReference>
<comment type="subcellular location">
    <subcellularLocation>
        <location evidence="2">Membrane</location>
    </subcellularLocation>
</comment>
<dbReference type="SUPFAM" id="SSF52172">
    <property type="entry name" value="CheY-like"/>
    <property type="match status" value="1"/>
</dbReference>
<dbReference type="Pfam" id="PF02518">
    <property type="entry name" value="HATPase_c"/>
    <property type="match status" value="1"/>
</dbReference>
<dbReference type="PANTHER" id="PTHR45339">
    <property type="entry name" value="HYBRID SIGNAL TRANSDUCTION HISTIDINE KINASE J"/>
    <property type="match status" value="1"/>
</dbReference>
<dbReference type="Pfam" id="PF00072">
    <property type="entry name" value="Response_reg"/>
    <property type="match status" value="1"/>
</dbReference>
<evidence type="ECO:0000259" key="11">
    <source>
        <dbReference type="PROSITE" id="PS50110"/>
    </source>
</evidence>
<keyword evidence="9" id="KW-0812">Transmembrane</keyword>
<dbReference type="InterPro" id="IPR001789">
    <property type="entry name" value="Sig_transdc_resp-reg_receiver"/>
</dbReference>
<evidence type="ECO:0000259" key="12">
    <source>
        <dbReference type="PROSITE" id="PS50885"/>
    </source>
</evidence>
<sequence>MKLREMRRRMLVAAVLPVLLVVSFVVGAFSFSRVGELGEAHAQRAKLLLRQVSMASEFGLFSGNRASLQSAASAVKLEADVKSVRVYDVDAQLLVSAGAFTPLDAAQLRQTEFGVVVRKADRDVVAEPIYAVNIQLDDMFADRREPKVSTPKLLGYAVLEVSRSALAARERNVLLVSLAVGVIGVFLGGFFAARLGERVVQPILNVSRRIERIGQGDFSGRANVRAHDPLQELQDGLNQMAMRLTWGRDELEQRIVSATQELRQKKEEAELATQAKSKFLAAASHDLRQPTHALGMFIARLRQIELPADASQLVGRLEASVQAMQDFLDGLLDLSRLDAGVVQVQMRPLSVSELFTSVRTSLGQVAVDKGLYLRIRPCSVWVHSDPVLLQRMVMNLVHNALRYTERGTVLLCGRLVEQGRSLRIDVLDSGIGIAQTDHTRVFQEFVQLGNADREHSNGQGLGLNIVERTAALLGIGIALRSSLGCGTRFSLTVPLVVAPDVVSSSAGLPALVSLAGVKVLVVEDDILSLEAMRDLLDSWGCEVLAAASSAQATELLLRGHRVDLVVSDYRLGDDVDGLRLIAGLRALAGREIPACLMSGDTDAALMEKAKDAGLTLLHKPVRPAKLRSLMRHLLPVSQSAH</sequence>
<dbReference type="PANTHER" id="PTHR45339:SF3">
    <property type="entry name" value="HISTIDINE KINASE"/>
    <property type="match status" value="1"/>
</dbReference>
<reference evidence="14" key="1">
    <citation type="submission" date="2019-02" db="EMBL/GenBank/DDBJ databases">
        <title>Complete genome sequence of Rhodoferax sp. Gr-4.</title>
        <authorList>
            <person name="Jin L."/>
        </authorList>
    </citation>
    <scope>NUCLEOTIDE SEQUENCE [LARGE SCALE GENOMIC DNA]</scope>
    <source>
        <strain evidence="14">Gr-4</strain>
    </source>
</reference>
<dbReference type="InterPro" id="IPR003594">
    <property type="entry name" value="HATPase_dom"/>
</dbReference>
<protein>
    <recommendedName>
        <fullName evidence="3">histidine kinase</fullName>
        <ecNumber evidence="3">2.7.13.3</ecNumber>
    </recommendedName>
</protein>
<dbReference type="SMART" id="SM00304">
    <property type="entry name" value="HAMP"/>
    <property type="match status" value="1"/>
</dbReference>
<feature type="domain" description="Response regulatory" evidence="11">
    <location>
        <begin position="518"/>
        <end position="634"/>
    </location>
</feature>
<dbReference type="Pfam" id="PF00672">
    <property type="entry name" value="HAMP"/>
    <property type="match status" value="1"/>
</dbReference>
<dbReference type="InterPro" id="IPR005467">
    <property type="entry name" value="His_kinase_dom"/>
</dbReference>
<dbReference type="Gene3D" id="6.10.340.10">
    <property type="match status" value="1"/>
</dbReference>
<keyword evidence="5" id="KW-0808">Transferase</keyword>
<evidence type="ECO:0000256" key="3">
    <source>
        <dbReference type="ARBA" id="ARBA00012438"/>
    </source>
</evidence>
<feature type="coiled-coil region" evidence="8">
    <location>
        <begin position="248"/>
        <end position="275"/>
    </location>
</feature>
<evidence type="ECO:0000256" key="2">
    <source>
        <dbReference type="ARBA" id="ARBA00004370"/>
    </source>
</evidence>
<feature type="transmembrane region" description="Helical" evidence="9">
    <location>
        <begin position="173"/>
        <end position="193"/>
    </location>
</feature>
<dbReference type="Proteomes" id="UP000317365">
    <property type="component" value="Chromosome"/>
</dbReference>
<dbReference type="SMART" id="SM00388">
    <property type="entry name" value="HisKA"/>
    <property type="match status" value="1"/>
</dbReference>
<dbReference type="InterPro" id="IPR019247">
    <property type="entry name" value="Histidine_kinase_BarA_N"/>
</dbReference>
<evidence type="ECO:0000313" key="13">
    <source>
        <dbReference type="EMBL" id="QDL54862.1"/>
    </source>
</evidence>
<dbReference type="Pfam" id="PF09984">
    <property type="entry name" value="sCache_4"/>
    <property type="match status" value="1"/>
</dbReference>
<evidence type="ECO:0000256" key="1">
    <source>
        <dbReference type="ARBA" id="ARBA00000085"/>
    </source>
</evidence>
<reference evidence="14" key="2">
    <citation type="journal article" date="2020" name="Int. J. Syst. Evol. Microbiol.">
        <title>Genomic insights into a novel species Rhodoferax aquaticus sp. nov., isolated from freshwater.</title>
        <authorList>
            <person name="Li T."/>
            <person name="Zhuo Y."/>
            <person name="Jin C.Z."/>
            <person name="Wu X."/>
            <person name="Ko S.R."/>
            <person name="Jin F.J."/>
            <person name="Ahn C.Y."/>
            <person name="Oh H.M."/>
            <person name="Lee H.G."/>
            <person name="Jin L."/>
        </authorList>
    </citation>
    <scope>NUCLEOTIDE SEQUENCE [LARGE SCALE GENOMIC DNA]</scope>
    <source>
        <strain evidence="14">Gr-4</strain>
    </source>
</reference>
<evidence type="ECO:0000313" key="14">
    <source>
        <dbReference type="Proteomes" id="UP000317365"/>
    </source>
</evidence>
<keyword evidence="9" id="KW-1133">Transmembrane helix</keyword>
<dbReference type="Gene3D" id="3.40.50.2300">
    <property type="match status" value="1"/>
</dbReference>
<dbReference type="InterPro" id="IPR036097">
    <property type="entry name" value="HisK_dim/P_sf"/>
</dbReference>
<dbReference type="Gene3D" id="1.10.287.130">
    <property type="match status" value="1"/>
</dbReference>
<dbReference type="InterPro" id="IPR036890">
    <property type="entry name" value="HATPase_C_sf"/>
</dbReference>
<keyword evidence="9" id="KW-0472">Membrane</keyword>
<dbReference type="SMART" id="SM00387">
    <property type="entry name" value="HATPase_c"/>
    <property type="match status" value="1"/>
</dbReference>
<dbReference type="PROSITE" id="PS50110">
    <property type="entry name" value="RESPONSE_REGULATORY"/>
    <property type="match status" value="1"/>
</dbReference>
<dbReference type="KEGG" id="rhg:EXZ61_12175"/>
<keyword evidence="8" id="KW-0175">Coiled coil</keyword>
<dbReference type="Gene3D" id="3.30.565.10">
    <property type="entry name" value="Histidine kinase-like ATPase, C-terminal domain"/>
    <property type="match status" value="1"/>
</dbReference>
<dbReference type="InterPro" id="IPR011006">
    <property type="entry name" value="CheY-like_superfamily"/>
</dbReference>
<dbReference type="CDD" id="cd06225">
    <property type="entry name" value="HAMP"/>
    <property type="match status" value="1"/>
</dbReference>
<dbReference type="PROSITE" id="PS50109">
    <property type="entry name" value="HIS_KIN"/>
    <property type="match status" value="1"/>
</dbReference>
<evidence type="ECO:0000256" key="5">
    <source>
        <dbReference type="ARBA" id="ARBA00022679"/>
    </source>
</evidence>
<evidence type="ECO:0000256" key="7">
    <source>
        <dbReference type="PROSITE-ProRule" id="PRU00169"/>
    </source>
</evidence>
<evidence type="ECO:0000256" key="8">
    <source>
        <dbReference type="SAM" id="Coils"/>
    </source>
</evidence>
<evidence type="ECO:0000256" key="6">
    <source>
        <dbReference type="ARBA" id="ARBA00022777"/>
    </source>
</evidence>
<keyword evidence="4 7" id="KW-0597">Phosphoprotein</keyword>
<evidence type="ECO:0000256" key="9">
    <source>
        <dbReference type="SAM" id="Phobius"/>
    </source>
</evidence>
<dbReference type="Pfam" id="PF00512">
    <property type="entry name" value="HisKA"/>
    <property type="match status" value="1"/>
</dbReference>
<dbReference type="AlphaFoldDB" id="A0A515EQC6"/>
<dbReference type="SUPFAM" id="SSF47384">
    <property type="entry name" value="Homodimeric domain of signal transducing histidine kinase"/>
    <property type="match status" value="1"/>
</dbReference>
<dbReference type="EC" id="2.7.13.3" evidence="3"/>